<reference evidence="1" key="1">
    <citation type="submission" date="2020-05" db="EMBL/GenBank/DDBJ databases">
        <authorList>
            <person name="Chiriac C."/>
            <person name="Salcher M."/>
            <person name="Ghai R."/>
            <person name="Kavagutti S V."/>
        </authorList>
    </citation>
    <scope>NUCLEOTIDE SEQUENCE</scope>
</reference>
<protein>
    <submittedName>
        <fullName evidence="1">Unannotated protein</fullName>
    </submittedName>
</protein>
<gene>
    <name evidence="1" type="ORF">UFOPK3935_00698</name>
</gene>
<organism evidence="1">
    <name type="scientific">freshwater metagenome</name>
    <dbReference type="NCBI Taxonomy" id="449393"/>
    <lineage>
        <taxon>unclassified sequences</taxon>
        <taxon>metagenomes</taxon>
        <taxon>ecological metagenomes</taxon>
    </lineage>
</organism>
<proteinExistence type="predicted"/>
<accession>A0A6J7MIE9</accession>
<evidence type="ECO:0000313" key="1">
    <source>
        <dbReference type="EMBL" id="CAB4980940.1"/>
    </source>
</evidence>
<sequence length="51" mass="5626">MPGDALPRYSSNLILLIAFKYSTSAGINLLTQDFAGLPYVIAETFSYLVIR</sequence>
<dbReference type="EMBL" id="CAFBOH010000082">
    <property type="protein sequence ID" value="CAB4980940.1"/>
    <property type="molecule type" value="Genomic_DNA"/>
</dbReference>
<dbReference type="AlphaFoldDB" id="A0A6J7MIE9"/>
<name>A0A6J7MIE9_9ZZZZ</name>